<dbReference type="InterPro" id="IPR043926">
    <property type="entry name" value="ABCG_dom"/>
</dbReference>
<keyword evidence="4 9" id="KW-0812">Transmembrane</keyword>
<sequence length="1269" mass="140820">MGDAVNETSMMAMNAVKGNQNAVADWLDIKKNHEREAFGVSFSNLRCHGFTSSGSSQYQPTVTSWALAIPKFIVNLITRQPKQKVQILHNFNGLIKPGEMLLVLGRPGSGCSTFLKTLAGDTHGFHVDATINYSGIPYEKMHRKFKGDCMYLSELDLHFPELTLGETLNFTARARENALGQDSDTVARTAASLFFLDGPFDTKIGNAMIRGLSGGEKKRTSIAEAFLSGAQLQCWDNSTRGLDSSTALRFIQLLRNCTDALQSTVAMSVYQASEDMYQNFDKVTLLYEGRQIYFGPIGEAADYFVRLGFVRPSRSIGQMVLAIVIGSVYYSLEPTTASFDKRAILLYFGLMLNAFSPAFEIYSIRAQRPTIEKQARYALYHPATDALASFLSDLPNKLLTSVLTNLPLYFMTNLRRAADAFFVFLLFMFVCTLTMSAFFRMLGSLSRTLEETMAPVSTLVFLFTVYTGYVIPEAYMVPWLGWVRWVNPVAWGYEGLMVNEFDGREFPCTNIVPVGPEYQQVGMEGRVCSAIGAVPGEQSVHGAAYLALKFGYVREHLWRNLGVLFAIMFIFGAIHLLATELIPARRSRGEVLLFKRPRRVQRTLKSDEEVGVTTNFSQDTSLVGSVIDERLGDDTKRKGAVETIQVQSSVFHWSGLSYEIKTKDSARQILNRIDGWVKPGTLTALMGVTGAGKTTLLDVLADRATTGEVSGEVLIDGKPRDSSFGRRIGYVQQEDIHMPTVTVREALEFSALLRQSNNRSTKEKLAYVDHVLDLLEMTAYADAIVGVPGEGLNVEQRKRLADNGQAILCTIHQPSSQLFEMFDRLLLLEKGGNELYFGEIGPDASTLIHYFESNGAAPCPPGANPAEWMVEVTRTGATETGEKAKSAGVNWPETWSQSPQKQDVRNQLFTLKETLSRGPETHHAHQKGEYAASIPRQLIVVLDRLFRNYWRDPLYLYSRFGLCICVSLANGLSFYNTPLTIQGLTNLVFSVFLVTQLFSNVNQQVIPRFTEHRALFEARERRDRSYSWAVFVASSVLVEVAWQSLVSVLVFAVWYYPTGMWRNAGGDGGGGGFGSAERAALMFCLVWLFCLWTTTLSHALGAGMEHPETSVNLAVLLYWMSLVFCGVLVVPSELPGFWLFMYRAVPLSYLMNGMAVAGLVDTHVSCSAVEMLRIDLPGGLADVGTTCGAYLEPYIRMVGGYVVDPASGGSCEYCPVSETNVILEAFGMRLDGPWRNVGFMVVYVVFNVLAAFAFYWLGRVPKGLKKTTT</sequence>
<dbReference type="Gene3D" id="3.40.50.300">
    <property type="entry name" value="P-loop containing nucleotide triphosphate hydrolases"/>
    <property type="match status" value="2"/>
</dbReference>
<evidence type="ECO:0000256" key="8">
    <source>
        <dbReference type="ARBA" id="ARBA00023136"/>
    </source>
</evidence>
<dbReference type="GO" id="GO:0005524">
    <property type="term" value="F:ATP binding"/>
    <property type="evidence" value="ECO:0007669"/>
    <property type="project" value="UniProtKB-KW"/>
</dbReference>
<dbReference type="EMBL" id="JAHCVI010000001">
    <property type="protein sequence ID" value="KAG7294180.1"/>
    <property type="molecule type" value="Genomic_DNA"/>
</dbReference>
<feature type="transmembrane region" description="Helical" evidence="9">
    <location>
        <begin position="981"/>
        <end position="999"/>
    </location>
</feature>
<evidence type="ECO:0000256" key="2">
    <source>
        <dbReference type="ARBA" id="ARBA00006012"/>
    </source>
</evidence>
<feature type="transmembrane region" description="Helical" evidence="9">
    <location>
        <begin position="954"/>
        <end position="975"/>
    </location>
</feature>
<keyword evidence="6" id="KW-0067">ATP-binding</keyword>
<dbReference type="PANTHER" id="PTHR19241">
    <property type="entry name" value="ATP-BINDING CASSETTE TRANSPORTER"/>
    <property type="match status" value="1"/>
</dbReference>
<dbReference type="GO" id="GO:0016887">
    <property type="term" value="F:ATP hydrolysis activity"/>
    <property type="evidence" value="ECO:0007669"/>
    <property type="project" value="InterPro"/>
</dbReference>
<comment type="caution">
    <text evidence="11">The sequence shown here is derived from an EMBL/GenBank/DDBJ whole genome shotgun (WGS) entry which is preliminary data.</text>
</comment>
<evidence type="ECO:0000256" key="5">
    <source>
        <dbReference type="ARBA" id="ARBA00022741"/>
    </source>
</evidence>
<feature type="transmembrane region" description="Helical" evidence="9">
    <location>
        <begin position="315"/>
        <end position="332"/>
    </location>
</feature>
<proteinExistence type="inferred from homology"/>
<evidence type="ECO:0000256" key="3">
    <source>
        <dbReference type="ARBA" id="ARBA00022448"/>
    </source>
</evidence>
<dbReference type="Pfam" id="PF19055">
    <property type="entry name" value="ABC2_membrane_7"/>
    <property type="match status" value="1"/>
</dbReference>
<dbReference type="InterPro" id="IPR003593">
    <property type="entry name" value="AAA+_ATPase"/>
</dbReference>
<dbReference type="Pfam" id="PF00005">
    <property type="entry name" value="ABC_tran"/>
    <property type="match status" value="2"/>
</dbReference>
<comment type="similarity">
    <text evidence="2">Belongs to the ABC transporter superfamily. ABCG family. PDR (TC 3.A.1.205) subfamily.</text>
</comment>
<dbReference type="InterPro" id="IPR034001">
    <property type="entry name" value="ABCG_PDR_1"/>
</dbReference>
<evidence type="ECO:0000256" key="6">
    <source>
        <dbReference type="ARBA" id="ARBA00022840"/>
    </source>
</evidence>
<keyword evidence="12" id="KW-1185">Reference proteome</keyword>
<dbReference type="Pfam" id="PF01061">
    <property type="entry name" value="ABC2_membrane"/>
    <property type="match status" value="2"/>
</dbReference>
<dbReference type="InterPro" id="IPR010929">
    <property type="entry name" value="PDR_CDR_ABC"/>
</dbReference>
<dbReference type="Proteomes" id="UP001197093">
    <property type="component" value="Unassembled WGS sequence"/>
</dbReference>
<feature type="transmembrane region" description="Helical" evidence="9">
    <location>
        <begin position="344"/>
        <end position="364"/>
    </location>
</feature>
<name>A0AAD4I5F6_9PEZI</name>
<dbReference type="InterPro" id="IPR027417">
    <property type="entry name" value="P-loop_NTPase"/>
</dbReference>
<dbReference type="GO" id="GO:0140359">
    <property type="term" value="F:ABC-type transporter activity"/>
    <property type="evidence" value="ECO:0007669"/>
    <property type="project" value="InterPro"/>
</dbReference>
<feature type="transmembrane region" description="Helical" evidence="9">
    <location>
        <begin position="1028"/>
        <end position="1056"/>
    </location>
</feature>
<evidence type="ECO:0000256" key="9">
    <source>
        <dbReference type="SAM" id="Phobius"/>
    </source>
</evidence>
<protein>
    <recommendedName>
        <fullName evidence="10">ABC transporter domain-containing protein</fullName>
    </recommendedName>
</protein>
<organism evidence="11 12">
    <name type="scientific">Staphylotrichum longicolle</name>
    <dbReference type="NCBI Taxonomy" id="669026"/>
    <lineage>
        <taxon>Eukaryota</taxon>
        <taxon>Fungi</taxon>
        <taxon>Dikarya</taxon>
        <taxon>Ascomycota</taxon>
        <taxon>Pezizomycotina</taxon>
        <taxon>Sordariomycetes</taxon>
        <taxon>Sordariomycetidae</taxon>
        <taxon>Sordariales</taxon>
        <taxon>Chaetomiaceae</taxon>
        <taxon>Staphylotrichum</taxon>
    </lineage>
</organism>
<feature type="transmembrane region" description="Helical" evidence="9">
    <location>
        <begin position="454"/>
        <end position="472"/>
    </location>
</feature>
<evidence type="ECO:0000256" key="4">
    <source>
        <dbReference type="ARBA" id="ARBA00022692"/>
    </source>
</evidence>
<reference evidence="11" key="1">
    <citation type="submission" date="2023-02" db="EMBL/GenBank/DDBJ databases">
        <authorList>
            <person name="Palmer J.M."/>
        </authorList>
    </citation>
    <scope>NUCLEOTIDE SEQUENCE</scope>
    <source>
        <strain evidence="11">FW57</strain>
    </source>
</reference>
<feature type="transmembrane region" description="Helical" evidence="9">
    <location>
        <begin position="1113"/>
        <end position="1132"/>
    </location>
</feature>
<evidence type="ECO:0000313" key="11">
    <source>
        <dbReference type="EMBL" id="KAG7294180.1"/>
    </source>
</evidence>
<dbReference type="PROSITE" id="PS50893">
    <property type="entry name" value="ABC_TRANSPORTER_2"/>
    <property type="match status" value="1"/>
</dbReference>
<feature type="transmembrane region" description="Helical" evidence="9">
    <location>
        <begin position="557"/>
        <end position="578"/>
    </location>
</feature>
<accession>A0AAD4I5F6</accession>
<evidence type="ECO:0000256" key="7">
    <source>
        <dbReference type="ARBA" id="ARBA00022989"/>
    </source>
</evidence>
<dbReference type="Pfam" id="PF06422">
    <property type="entry name" value="PDR_CDR"/>
    <property type="match status" value="1"/>
</dbReference>
<comment type="subcellular location">
    <subcellularLocation>
        <location evidence="1">Membrane</location>
        <topology evidence="1">Multi-pass membrane protein</topology>
    </subcellularLocation>
</comment>
<dbReference type="GO" id="GO:0016020">
    <property type="term" value="C:membrane"/>
    <property type="evidence" value="ECO:0007669"/>
    <property type="project" value="UniProtKB-SubCell"/>
</dbReference>
<keyword evidence="3" id="KW-0813">Transport</keyword>
<dbReference type="InterPro" id="IPR013525">
    <property type="entry name" value="ABC2_TM"/>
</dbReference>
<evidence type="ECO:0000313" key="12">
    <source>
        <dbReference type="Proteomes" id="UP001197093"/>
    </source>
</evidence>
<dbReference type="InterPro" id="IPR003439">
    <property type="entry name" value="ABC_transporter-like_ATP-bd"/>
</dbReference>
<feature type="domain" description="ABC transporter" evidence="10">
    <location>
        <begin position="72"/>
        <end position="313"/>
    </location>
</feature>
<dbReference type="AlphaFoldDB" id="A0AAD4I5F6"/>
<dbReference type="CDD" id="cd03233">
    <property type="entry name" value="ABCG_PDR_domain1"/>
    <property type="match status" value="1"/>
</dbReference>
<gene>
    <name evidence="11" type="ORF">NEMBOFW57_004250</name>
</gene>
<keyword evidence="7 9" id="KW-1133">Transmembrane helix</keyword>
<evidence type="ECO:0000259" key="10">
    <source>
        <dbReference type="PROSITE" id="PS50893"/>
    </source>
</evidence>
<feature type="transmembrane region" description="Helical" evidence="9">
    <location>
        <begin position="1079"/>
        <end position="1101"/>
    </location>
</feature>
<keyword evidence="5" id="KW-0547">Nucleotide-binding</keyword>
<dbReference type="SUPFAM" id="SSF52540">
    <property type="entry name" value="P-loop containing nucleoside triphosphate hydrolases"/>
    <property type="match status" value="2"/>
</dbReference>
<feature type="transmembrane region" description="Helical" evidence="9">
    <location>
        <begin position="420"/>
        <end position="442"/>
    </location>
</feature>
<dbReference type="SMART" id="SM00382">
    <property type="entry name" value="AAA"/>
    <property type="match status" value="2"/>
</dbReference>
<keyword evidence="8 9" id="KW-0472">Membrane</keyword>
<feature type="transmembrane region" description="Helical" evidence="9">
    <location>
        <begin position="1237"/>
        <end position="1257"/>
    </location>
</feature>
<evidence type="ECO:0000256" key="1">
    <source>
        <dbReference type="ARBA" id="ARBA00004141"/>
    </source>
</evidence>